<sequence>MGPSRGDDPWRAVEEYAHAQLRVITELADSVRDDEPDAVHRLRVACRRLRATSHTFRTYVDVGAADRLARELRWFAGRLAPARDAEVTGVRLRASLASLPPGLVIGPVADRIGETFAAQARSAHGRAIAALDHPRYAALPALVGEIGWPARAGGVGGDAVRGCAYQAVRRVDRRLAAASVAPPGGARTTALHDARKAGKRARYAAEAIRDLGGDDAGRLVESLERLQDVLGTYNDAVNAQRALDDLLSSAESASESGFTYGLLYAHEQAAADDALAVLPAAERDFEREPLRCWLVP</sequence>
<organism evidence="2 3">
    <name type="scientific">Solicola gregarius</name>
    <dbReference type="NCBI Taxonomy" id="2908642"/>
    <lineage>
        <taxon>Bacteria</taxon>
        <taxon>Bacillati</taxon>
        <taxon>Actinomycetota</taxon>
        <taxon>Actinomycetes</taxon>
        <taxon>Propionibacteriales</taxon>
        <taxon>Nocardioidaceae</taxon>
        <taxon>Solicola</taxon>
    </lineage>
</organism>
<dbReference type="Gene3D" id="1.40.20.10">
    <property type="entry name" value="CHAD domain"/>
    <property type="match status" value="1"/>
</dbReference>
<dbReference type="PANTHER" id="PTHR39339">
    <property type="entry name" value="SLR1444 PROTEIN"/>
    <property type="match status" value="1"/>
</dbReference>
<reference evidence="2" key="1">
    <citation type="submission" date="2022-01" db="EMBL/GenBank/DDBJ databases">
        <title>Nocardioidaceae gen. sp. A5X3R13.</title>
        <authorList>
            <person name="Lopez Marin M.A."/>
            <person name="Uhlik O."/>
        </authorList>
    </citation>
    <scope>NUCLEOTIDE SEQUENCE</scope>
    <source>
        <strain evidence="2">A5X3R13</strain>
    </source>
</reference>
<proteinExistence type="predicted"/>
<evidence type="ECO:0000259" key="1">
    <source>
        <dbReference type="PROSITE" id="PS51708"/>
    </source>
</evidence>
<dbReference type="EMBL" id="CP094970">
    <property type="protein sequence ID" value="UYM07014.1"/>
    <property type="molecule type" value="Genomic_DNA"/>
</dbReference>
<keyword evidence="3" id="KW-1185">Reference proteome</keyword>
<gene>
    <name evidence="2" type="ORF">L0C25_08035</name>
</gene>
<accession>A0AA46TKI7</accession>
<dbReference type="PROSITE" id="PS51708">
    <property type="entry name" value="CHAD"/>
    <property type="match status" value="1"/>
</dbReference>
<dbReference type="KEGG" id="sgrg:L0C25_08035"/>
<dbReference type="PANTHER" id="PTHR39339:SF1">
    <property type="entry name" value="CHAD DOMAIN-CONTAINING PROTEIN"/>
    <property type="match status" value="1"/>
</dbReference>
<dbReference type="RefSeq" id="WP_271635957.1">
    <property type="nucleotide sequence ID" value="NZ_CP094970.1"/>
</dbReference>
<feature type="domain" description="CHAD" evidence="1">
    <location>
        <begin position="6"/>
        <end position="287"/>
    </location>
</feature>
<evidence type="ECO:0000313" key="3">
    <source>
        <dbReference type="Proteomes" id="UP001164390"/>
    </source>
</evidence>
<protein>
    <submittedName>
        <fullName evidence="2">CHAD domain-containing protein</fullName>
    </submittedName>
</protein>
<dbReference type="AlphaFoldDB" id="A0AA46TKI7"/>
<dbReference type="Proteomes" id="UP001164390">
    <property type="component" value="Chromosome"/>
</dbReference>
<dbReference type="InterPro" id="IPR038186">
    <property type="entry name" value="CHAD_dom_sf"/>
</dbReference>
<dbReference type="Pfam" id="PF05235">
    <property type="entry name" value="CHAD"/>
    <property type="match status" value="1"/>
</dbReference>
<evidence type="ECO:0000313" key="2">
    <source>
        <dbReference type="EMBL" id="UYM07014.1"/>
    </source>
</evidence>
<dbReference type="InterPro" id="IPR007899">
    <property type="entry name" value="CHAD_dom"/>
</dbReference>
<name>A0AA46TKI7_9ACTN</name>
<dbReference type="SMART" id="SM00880">
    <property type="entry name" value="CHAD"/>
    <property type="match status" value="1"/>
</dbReference>